<evidence type="ECO:0000313" key="2">
    <source>
        <dbReference type="EMBL" id="OWJ54998.1"/>
    </source>
</evidence>
<dbReference type="InterPro" id="IPR000836">
    <property type="entry name" value="PRTase_dom"/>
</dbReference>
<protein>
    <submittedName>
        <fullName evidence="2">Uracil phosphoribosyltransferase</fullName>
    </submittedName>
</protein>
<dbReference type="CDD" id="cd06223">
    <property type="entry name" value="PRTases_typeI"/>
    <property type="match status" value="1"/>
</dbReference>
<name>A0A211YPN2_9CREN</name>
<sequence length="233" mass="25400">MEPGGLSRLLGCRVPAERGNIHVIDNPALQGILLELRDRSTPRHRFRELLELAGLLLGYEAGRLLSTRRDEVETPLGVRAQGLRVADEELSVIAVLRAALPMAMGVVKVYPRASLGFVAASRLEDTGRRVDGRMVFDVNTPYWKLPTIEGRDVILVDPMLATGSTLARVAERVAKQKPRRMVIISLITTMQGIERVLEAASTAYIVTAAVDPVLNEHGFIVPGLGDAGDRCFG</sequence>
<evidence type="ECO:0000313" key="3">
    <source>
        <dbReference type="Proteomes" id="UP000196694"/>
    </source>
</evidence>
<keyword evidence="2" id="KW-0328">Glycosyltransferase</keyword>
<dbReference type="SUPFAM" id="SSF53271">
    <property type="entry name" value="PRTase-like"/>
    <property type="match status" value="1"/>
</dbReference>
<feature type="domain" description="Phosphoribosyltransferase" evidence="1">
    <location>
        <begin position="23"/>
        <end position="233"/>
    </location>
</feature>
<keyword evidence="3" id="KW-1185">Reference proteome</keyword>
<dbReference type="EMBL" id="NCQP01000002">
    <property type="protein sequence ID" value="OWJ54998.1"/>
    <property type="molecule type" value="Genomic_DNA"/>
</dbReference>
<evidence type="ECO:0000259" key="1">
    <source>
        <dbReference type="Pfam" id="PF14681"/>
    </source>
</evidence>
<proteinExistence type="predicted"/>
<dbReference type="GO" id="GO:0016757">
    <property type="term" value="F:glycosyltransferase activity"/>
    <property type="evidence" value="ECO:0007669"/>
    <property type="project" value="UniProtKB-KW"/>
</dbReference>
<dbReference type="Gene3D" id="3.40.50.2020">
    <property type="match status" value="1"/>
</dbReference>
<gene>
    <name evidence="2" type="ORF">Pdsh_04700</name>
</gene>
<dbReference type="InterPro" id="IPR029057">
    <property type="entry name" value="PRTase-like"/>
</dbReference>
<organism evidence="2 3">
    <name type="scientific">Pyrodictium delaneyi</name>
    <dbReference type="NCBI Taxonomy" id="1273541"/>
    <lineage>
        <taxon>Archaea</taxon>
        <taxon>Thermoproteota</taxon>
        <taxon>Thermoprotei</taxon>
        <taxon>Desulfurococcales</taxon>
        <taxon>Pyrodictiaceae</taxon>
        <taxon>Pyrodictium</taxon>
    </lineage>
</organism>
<keyword evidence="2" id="KW-0808">Transferase</keyword>
<accession>A0A211YPN2</accession>
<dbReference type="AlphaFoldDB" id="A0A211YPN2"/>
<dbReference type="Pfam" id="PF14681">
    <property type="entry name" value="UPRTase"/>
    <property type="match status" value="1"/>
</dbReference>
<dbReference type="NCBIfam" id="NF001097">
    <property type="entry name" value="PRK00129.1"/>
    <property type="match status" value="1"/>
</dbReference>
<dbReference type="Proteomes" id="UP000196694">
    <property type="component" value="Unassembled WGS sequence"/>
</dbReference>
<reference evidence="2 3" key="1">
    <citation type="submission" date="2017-05" db="EMBL/GenBank/DDBJ databases">
        <title>The draft genome of the hyperthermophilic archaeon 'Pyrodictium delaneyi strain Hulk', an iron and nitrate reducer, reveals the capacity for sulfate reduction.</title>
        <authorList>
            <person name="Demey L.M."/>
            <person name="Miller C."/>
            <person name="Manzella M."/>
            <person name="Reguera G."/>
            <person name="Kashefi K."/>
        </authorList>
    </citation>
    <scope>NUCLEOTIDE SEQUENCE [LARGE SCALE GENOMIC DNA]</scope>
    <source>
        <strain evidence="2 3">Hulk</strain>
    </source>
</reference>
<comment type="caution">
    <text evidence="2">The sequence shown here is derived from an EMBL/GenBank/DDBJ whole genome shotgun (WGS) entry which is preliminary data.</text>
</comment>